<dbReference type="OrthoDB" id="4499262at2759"/>
<keyword evidence="3" id="KW-0732">Signal</keyword>
<gene>
    <name evidence="4" type="ORF">ESCO_005022</name>
</gene>
<proteinExistence type="predicted"/>
<accession>A0A0M8N6D7</accession>
<evidence type="ECO:0000313" key="5">
    <source>
        <dbReference type="Proteomes" id="UP000053831"/>
    </source>
</evidence>
<dbReference type="AlphaFoldDB" id="A0A0M8N6D7"/>
<feature type="region of interest" description="Disordered" evidence="1">
    <location>
        <begin position="251"/>
        <end position="277"/>
    </location>
</feature>
<protein>
    <submittedName>
        <fullName evidence="4">Uncharacterized protein</fullName>
    </submittedName>
</protein>
<evidence type="ECO:0000256" key="1">
    <source>
        <dbReference type="SAM" id="MobiDB-lite"/>
    </source>
</evidence>
<dbReference type="Proteomes" id="UP000053831">
    <property type="component" value="Unassembled WGS sequence"/>
</dbReference>
<feature type="signal peptide" evidence="3">
    <location>
        <begin position="1"/>
        <end position="15"/>
    </location>
</feature>
<sequence>MRSLLPLLVCLPAQATTVAEAGGHHHHRHRGDLASLQDIGVDLIPEGFTPRYPFQPDTLPALHAPAHHARRDGICGANSHDCLDIGHPERCCGDDTYCYINKDSEPKCCPIGSNCVDDSYCPSQAFFCTSTLAATGIHTMTVTGAAAPATTPTVLQGCCQRACPQTSFYLCASSLGGNCCPYGSDCQAGGNCVSTKTSGVSPRQTLQRGGDCAADQIRCDDGNGCCDAAAQCTQFHGGAFCAAPTPKAAPQSTLSFEPTGKPGAEGASGGGGGGDGSSGRTIGLAVGLSLGLSLILGLLAWRLLCLRRSRTAFTDPGRPPMAISELGTGPSSTSDQTPLEMAIPPDRAELPVMHEPNGFDAEPVEIDSAEVSQADDELAGQSHVAD</sequence>
<feature type="transmembrane region" description="Helical" evidence="2">
    <location>
        <begin position="282"/>
        <end position="301"/>
    </location>
</feature>
<feature type="compositionally biased region" description="Acidic residues" evidence="1">
    <location>
        <begin position="362"/>
        <end position="378"/>
    </location>
</feature>
<evidence type="ECO:0000256" key="2">
    <source>
        <dbReference type="SAM" id="Phobius"/>
    </source>
</evidence>
<organism evidence="4 5">
    <name type="scientific">Escovopsis weberi</name>
    <dbReference type="NCBI Taxonomy" id="150374"/>
    <lineage>
        <taxon>Eukaryota</taxon>
        <taxon>Fungi</taxon>
        <taxon>Dikarya</taxon>
        <taxon>Ascomycota</taxon>
        <taxon>Pezizomycotina</taxon>
        <taxon>Sordariomycetes</taxon>
        <taxon>Hypocreomycetidae</taxon>
        <taxon>Hypocreales</taxon>
        <taxon>Hypocreaceae</taxon>
        <taxon>Escovopsis</taxon>
    </lineage>
</organism>
<feature type="compositionally biased region" description="Gly residues" evidence="1">
    <location>
        <begin position="266"/>
        <end position="277"/>
    </location>
</feature>
<keyword evidence="5" id="KW-1185">Reference proteome</keyword>
<keyword evidence="2" id="KW-1133">Transmembrane helix</keyword>
<reference evidence="4 5" key="1">
    <citation type="submission" date="2015-07" db="EMBL/GenBank/DDBJ databases">
        <title>The genome of the fungus Escovopsis weberi, a specialized disease agent of ant agriculture.</title>
        <authorList>
            <person name="de Man T.J."/>
            <person name="Stajich J.E."/>
            <person name="Kubicek C.P."/>
            <person name="Chenthamara K."/>
            <person name="Atanasova L."/>
            <person name="Druzhinina I.S."/>
            <person name="Birnbaum S."/>
            <person name="Barribeau S.M."/>
            <person name="Teiling C."/>
            <person name="Suen G."/>
            <person name="Currie C."/>
            <person name="Gerardo N.M."/>
        </authorList>
    </citation>
    <scope>NUCLEOTIDE SEQUENCE [LARGE SCALE GENOMIC DNA]</scope>
</reference>
<name>A0A0M8N6D7_ESCWE</name>
<feature type="region of interest" description="Disordered" evidence="1">
    <location>
        <begin position="316"/>
        <end position="386"/>
    </location>
</feature>
<evidence type="ECO:0000313" key="4">
    <source>
        <dbReference type="EMBL" id="KOS21614.1"/>
    </source>
</evidence>
<dbReference type="EMBL" id="LGSR01000008">
    <property type="protein sequence ID" value="KOS21614.1"/>
    <property type="molecule type" value="Genomic_DNA"/>
</dbReference>
<dbReference type="STRING" id="150374.A0A0M8N6D7"/>
<evidence type="ECO:0000256" key="3">
    <source>
        <dbReference type="SAM" id="SignalP"/>
    </source>
</evidence>
<feature type="chain" id="PRO_5012204266" evidence="3">
    <location>
        <begin position="16"/>
        <end position="386"/>
    </location>
</feature>
<keyword evidence="2" id="KW-0812">Transmembrane</keyword>
<comment type="caution">
    <text evidence="4">The sequence shown here is derived from an EMBL/GenBank/DDBJ whole genome shotgun (WGS) entry which is preliminary data.</text>
</comment>
<keyword evidence="2" id="KW-0472">Membrane</keyword>